<dbReference type="Proteomes" id="UP000632740">
    <property type="component" value="Unassembled WGS sequence"/>
</dbReference>
<reference evidence="3" key="1">
    <citation type="submission" date="2021-01" db="EMBL/GenBank/DDBJ databases">
        <title>Whole genome shotgun sequence of Cellulomonas chitinilytica NBRC 110799.</title>
        <authorList>
            <person name="Komaki H."/>
            <person name="Tamura T."/>
        </authorList>
    </citation>
    <scope>NUCLEOTIDE SEQUENCE</scope>
    <source>
        <strain evidence="3">NBRC 110799</strain>
    </source>
</reference>
<dbReference type="RefSeq" id="WP_203747926.1">
    <property type="nucleotide sequence ID" value="NZ_BONK01000001.1"/>
</dbReference>
<comment type="caution">
    <text evidence="3">The sequence shown here is derived from an EMBL/GenBank/DDBJ whole genome shotgun (WGS) entry which is preliminary data.</text>
</comment>
<accession>A0A919P246</accession>
<dbReference type="PANTHER" id="PTHR35174">
    <property type="entry name" value="BLL7171 PROTEIN-RELATED"/>
    <property type="match status" value="1"/>
</dbReference>
<evidence type="ECO:0000313" key="3">
    <source>
        <dbReference type="EMBL" id="GIG19709.1"/>
    </source>
</evidence>
<comment type="similarity">
    <text evidence="1">Belongs to the YciI family.</text>
</comment>
<organism evidence="3 4">
    <name type="scientific">Cellulomonas chitinilytica</name>
    <dbReference type="NCBI Taxonomy" id="398759"/>
    <lineage>
        <taxon>Bacteria</taxon>
        <taxon>Bacillati</taxon>
        <taxon>Actinomycetota</taxon>
        <taxon>Actinomycetes</taxon>
        <taxon>Micrococcales</taxon>
        <taxon>Cellulomonadaceae</taxon>
        <taxon>Cellulomonas</taxon>
    </lineage>
</organism>
<evidence type="ECO:0000259" key="2">
    <source>
        <dbReference type="Pfam" id="PF03795"/>
    </source>
</evidence>
<dbReference type="PANTHER" id="PTHR35174:SF3">
    <property type="entry name" value="BLL7171 PROTEIN"/>
    <property type="match status" value="1"/>
</dbReference>
<dbReference type="EMBL" id="BONK01000001">
    <property type="protein sequence ID" value="GIG19709.1"/>
    <property type="molecule type" value="Genomic_DNA"/>
</dbReference>
<dbReference type="AlphaFoldDB" id="A0A919P246"/>
<dbReference type="SUPFAM" id="SSF54909">
    <property type="entry name" value="Dimeric alpha+beta barrel"/>
    <property type="match status" value="1"/>
</dbReference>
<feature type="domain" description="YCII-related" evidence="2">
    <location>
        <begin position="1"/>
        <end position="109"/>
    </location>
</feature>
<evidence type="ECO:0000256" key="1">
    <source>
        <dbReference type="ARBA" id="ARBA00007689"/>
    </source>
</evidence>
<dbReference type="Gene3D" id="3.30.70.1060">
    <property type="entry name" value="Dimeric alpha+beta barrel"/>
    <property type="match status" value="1"/>
</dbReference>
<dbReference type="InterPro" id="IPR011008">
    <property type="entry name" value="Dimeric_a/b-barrel"/>
</dbReference>
<sequence>MQYLMLVCTDPTAEPDAPEVQSIEDWVEENDRLGRRKYGDRLRPAGEARVVRVRQGGTLVTDGPFAELGEQIAGFDILDCKDLDEAIEVAGRHPMAAGGLVELRQFWQWEDEA</sequence>
<gene>
    <name evidence="3" type="ORF">Cch01nite_04330</name>
</gene>
<dbReference type="InterPro" id="IPR005545">
    <property type="entry name" value="YCII"/>
</dbReference>
<name>A0A919P246_9CELL</name>
<dbReference type="Pfam" id="PF03795">
    <property type="entry name" value="YCII"/>
    <property type="match status" value="1"/>
</dbReference>
<keyword evidence="4" id="KW-1185">Reference proteome</keyword>
<evidence type="ECO:0000313" key="4">
    <source>
        <dbReference type="Proteomes" id="UP000632740"/>
    </source>
</evidence>
<protein>
    <submittedName>
        <fullName evidence="3">Transcription initiation protein</fullName>
    </submittedName>
</protein>
<proteinExistence type="inferred from homology"/>